<dbReference type="InterPro" id="IPR012340">
    <property type="entry name" value="NA-bd_OB-fold"/>
</dbReference>
<accession>A0A4Q0QHB4</accession>
<dbReference type="EMBL" id="RKMK01000031">
    <property type="protein sequence ID" value="RXG89887.1"/>
    <property type="molecule type" value="Genomic_DNA"/>
</dbReference>
<comment type="caution">
    <text evidence="1">The sequence shown here is derived from an EMBL/GenBank/DDBJ whole genome shotgun (WGS) entry which is preliminary data.</text>
</comment>
<reference evidence="1 2" key="1">
    <citation type="submission" date="2018-11" db="EMBL/GenBank/DDBJ databases">
        <title>Bradyrhizobium sp. nov., isolated from effective nodules of peanut in China.</title>
        <authorList>
            <person name="Li Y."/>
        </authorList>
    </citation>
    <scope>NUCLEOTIDE SEQUENCE [LARGE SCALE GENOMIC DNA]</scope>
    <source>
        <strain evidence="1 2">CCBAU 51770</strain>
    </source>
</reference>
<organism evidence="1 2">
    <name type="scientific">Bradyrhizobium zhanjiangense</name>
    <dbReference type="NCBI Taxonomy" id="1325107"/>
    <lineage>
        <taxon>Bacteria</taxon>
        <taxon>Pseudomonadati</taxon>
        <taxon>Pseudomonadota</taxon>
        <taxon>Alphaproteobacteria</taxon>
        <taxon>Hyphomicrobiales</taxon>
        <taxon>Nitrobacteraceae</taxon>
        <taxon>Bradyrhizobium</taxon>
    </lineage>
</organism>
<dbReference type="AlphaFoldDB" id="A0A4Q0QHB4"/>
<gene>
    <name evidence="1" type="ORF">EAS61_27420</name>
</gene>
<sequence length="61" mass="6516">MSQRPRISICEAHSCGCIGHEIGGEADVFVQFRTVEKAGYTALAEGARVSFERKTGSSGKV</sequence>
<name>A0A4Q0QHB4_9BRAD</name>
<protein>
    <submittedName>
        <fullName evidence="1">Cold-shock protein</fullName>
    </submittedName>
</protein>
<proteinExistence type="predicted"/>
<dbReference type="Proteomes" id="UP000290174">
    <property type="component" value="Unassembled WGS sequence"/>
</dbReference>
<evidence type="ECO:0000313" key="1">
    <source>
        <dbReference type="EMBL" id="RXG89887.1"/>
    </source>
</evidence>
<evidence type="ECO:0000313" key="2">
    <source>
        <dbReference type="Proteomes" id="UP000290174"/>
    </source>
</evidence>
<dbReference type="Gene3D" id="2.40.50.140">
    <property type="entry name" value="Nucleic acid-binding proteins"/>
    <property type="match status" value="1"/>
</dbReference>